<name>K0RD66_THAOC</name>
<dbReference type="EMBL" id="AGNL01042178">
    <property type="protein sequence ID" value="EJK51130.1"/>
    <property type="molecule type" value="Genomic_DNA"/>
</dbReference>
<feature type="region of interest" description="Disordered" evidence="1">
    <location>
        <begin position="1"/>
        <end position="36"/>
    </location>
</feature>
<sequence>MHEDRRSAWKVALSDALGPGSTGRASERPDEAQEASFRPRFCLRPRSETALYRRISSRCSAARIEDVSWAGGTAELDGVVRI</sequence>
<accession>K0RD66</accession>
<evidence type="ECO:0000313" key="2">
    <source>
        <dbReference type="EMBL" id="EJK51130.1"/>
    </source>
</evidence>
<feature type="non-terminal residue" evidence="2">
    <location>
        <position position="82"/>
    </location>
</feature>
<gene>
    <name evidence="2" type="ORF">THAOC_29729</name>
</gene>
<comment type="caution">
    <text evidence="2">The sequence shown here is derived from an EMBL/GenBank/DDBJ whole genome shotgun (WGS) entry which is preliminary data.</text>
</comment>
<reference evidence="2 3" key="1">
    <citation type="journal article" date="2012" name="Genome Biol.">
        <title>Genome and low-iron response of an oceanic diatom adapted to chronic iron limitation.</title>
        <authorList>
            <person name="Lommer M."/>
            <person name="Specht M."/>
            <person name="Roy A.S."/>
            <person name="Kraemer L."/>
            <person name="Andreson R."/>
            <person name="Gutowska M.A."/>
            <person name="Wolf J."/>
            <person name="Bergner S.V."/>
            <person name="Schilhabel M.B."/>
            <person name="Klostermeier U.C."/>
            <person name="Beiko R.G."/>
            <person name="Rosenstiel P."/>
            <person name="Hippler M."/>
            <person name="Laroche J."/>
        </authorList>
    </citation>
    <scope>NUCLEOTIDE SEQUENCE [LARGE SCALE GENOMIC DNA]</scope>
    <source>
        <strain evidence="2 3">CCMP1005</strain>
    </source>
</reference>
<protein>
    <submittedName>
        <fullName evidence="2">Uncharacterized protein</fullName>
    </submittedName>
</protein>
<proteinExistence type="predicted"/>
<organism evidence="2 3">
    <name type="scientific">Thalassiosira oceanica</name>
    <name type="common">Marine diatom</name>
    <dbReference type="NCBI Taxonomy" id="159749"/>
    <lineage>
        <taxon>Eukaryota</taxon>
        <taxon>Sar</taxon>
        <taxon>Stramenopiles</taxon>
        <taxon>Ochrophyta</taxon>
        <taxon>Bacillariophyta</taxon>
        <taxon>Coscinodiscophyceae</taxon>
        <taxon>Thalassiosirophycidae</taxon>
        <taxon>Thalassiosirales</taxon>
        <taxon>Thalassiosiraceae</taxon>
        <taxon>Thalassiosira</taxon>
    </lineage>
</organism>
<evidence type="ECO:0000256" key="1">
    <source>
        <dbReference type="SAM" id="MobiDB-lite"/>
    </source>
</evidence>
<evidence type="ECO:0000313" key="3">
    <source>
        <dbReference type="Proteomes" id="UP000266841"/>
    </source>
</evidence>
<dbReference type="Proteomes" id="UP000266841">
    <property type="component" value="Unassembled WGS sequence"/>
</dbReference>
<dbReference type="AlphaFoldDB" id="K0RD66"/>
<keyword evidence="3" id="KW-1185">Reference proteome</keyword>